<feature type="binding site" evidence="1">
    <location>
        <position position="50"/>
    </location>
    <ligand>
        <name>Mg(2+)</name>
        <dbReference type="ChEBI" id="CHEBI:18420"/>
        <label>1</label>
    </ligand>
</feature>
<proteinExistence type="predicted"/>
<gene>
    <name evidence="2" type="ORF">EHYA_08685</name>
</gene>
<dbReference type="Gene3D" id="1.10.4080.10">
    <property type="entry name" value="ADP-ribosylation/Crystallin J1"/>
    <property type="match status" value="1"/>
</dbReference>
<dbReference type="InterPro" id="IPR036705">
    <property type="entry name" value="Ribosyl_crysJ1_sf"/>
</dbReference>
<evidence type="ECO:0000256" key="1">
    <source>
        <dbReference type="PIRSR" id="PIRSR605502-1"/>
    </source>
</evidence>
<feature type="binding site" evidence="1">
    <location>
        <position position="260"/>
    </location>
    <ligand>
        <name>Mg(2+)</name>
        <dbReference type="ChEBI" id="CHEBI:18420"/>
        <label>1</label>
    </ligand>
</feature>
<keyword evidence="2" id="KW-0378">Hydrolase</keyword>
<dbReference type="AlphaFoldDB" id="A0A401Z2D0"/>
<dbReference type="Proteomes" id="UP000286931">
    <property type="component" value="Unassembled WGS sequence"/>
</dbReference>
<feature type="binding site" evidence="1">
    <location>
        <position position="51"/>
    </location>
    <ligand>
        <name>Mg(2+)</name>
        <dbReference type="ChEBI" id="CHEBI:18420"/>
        <label>1</label>
    </ligand>
</feature>
<dbReference type="Pfam" id="PF03747">
    <property type="entry name" value="ADP_ribosyl_GH"/>
    <property type="match status" value="1"/>
</dbReference>
<dbReference type="PANTHER" id="PTHR16222:SF12">
    <property type="entry name" value="ADP-RIBOSYLGLYCOHYDROLASE-RELATED"/>
    <property type="match status" value="1"/>
</dbReference>
<keyword evidence="1" id="KW-0479">Metal-binding</keyword>
<dbReference type="EMBL" id="BIFH01000043">
    <property type="protein sequence ID" value="GCE00956.1"/>
    <property type="molecule type" value="Genomic_DNA"/>
</dbReference>
<sequence>MAVHMTHDSSALASLRGLALGDALGAQFFVPDNLPHLADRRLPDGEWPWTDDTEMACVLHAELSLRGRVDQDALAREFAVRHDFDRGYGPSTNRMLRLVRQGGDWRTLAAEPFDGQGSWGNGAAMRVAPLGAWFAADLDAVVEQAARSAEVTHTHPEGVAGAVAVAVAAAGAAILEQPEPADLIAFARDRTPAGLVRQRLGAALELADRTDSRAVARTLGNGRLVSAPDTVPFAIWSAARHLDDYAAAFWSTASAGGDVDTTCAIVGGIVGVRAEPPAGWIRRVEALPTWWREVIEAARLK</sequence>
<feature type="binding site" evidence="1">
    <location>
        <position position="261"/>
    </location>
    <ligand>
        <name>Mg(2+)</name>
        <dbReference type="ChEBI" id="CHEBI:18420"/>
        <label>1</label>
    </ligand>
</feature>
<keyword evidence="3" id="KW-1185">Reference proteome</keyword>
<dbReference type="GO" id="GO:0016787">
    <property type="term" value="F:hydrolase activity"/>
    <property type="evidence" value="ECO:0007669"/>
    <property type="project" value="UniProtKB-KW"/>
</dbReference>
<feature type="binding site" evidence="1">
    <location>
        <position position="52"/>
    </location>
    <ligand>
        <name>Mg(2+)</name>
        <dbReference type="ChEBI" id="CHEBI:18420"/>
        <label>1</label>
    </ligand>
</feature>
<evidence type="ECO:0000313" key="2">
    <source>
        <dbReference type="EMBL" id="GCE00956.1"/>
    </source>
</evidence>
<dbReference type="InterPro" id="IPR050792">
    <property type="entry name" value="ADP-ribosylglycohydrolase"/>
</dbReference>
<dbReference type="InterPro" id="IPR005502">
    <property type="entry name" value="Ribosyl_crysJ1"/>
</dbReference>
<dbReference type="GO" id="GO:0046872">
    <property type="term" value="F:metal ion binding"/>
    <property type="evidence" value="ECO:0007669"/>
    <property type="project" value="UniProtKB-KW"/>
</dbReference>
<feature type="binding site" evidence="1">
    <location>
        <position position="258"/>
    </location>
    <ligand>
        <name>Mg(2+)</name>
        <dbReference type="ChEBI" id="CHEBI:18420"/>
        <label>1</label>
    </ligand>
</feature>
<organism evidence="2 3">
    <name type="scientific">Embleya hyalina</name>
    <dbReference type="NCBI Taxonomy" id="516124"/>
    <lineage>
        <taxon>Bacteria</taxon>
        <taxon>Bacillati</taxon>
        <taxon>Actinomycetota</taxon>
        <taxon>Actinomycetes</taxon>
        <taxon>Kitasatosporales</taxon>
        <taxon>Streptomycetaceae</taxon>
        <taxon>Embleya</taxon>
    </lineage>
</organism>
<dbReference type="SUPFAM" id="SSF101478">
    <property type="entry name" value="ADP-ribosylglycohydrolase"/>
    <property type="match status" value="1"/>
</dbReference>
<comment type="caution">
    <text evidence="2">The sequence shown here is derived from an EMBL/GenBank/DDBJ whole genome shotgun (WGS) entry which is preliminary data.</text>
</comment>
<dbReference type="PANTHER" id="PTHR16222">
    <property type="entry name" value="ADP-RIBOSYLGLYCOHYDROLASE"/>
    <property type="match status" value="1"/>
</dbReference>
<evidence type="ECO:0000313" key="3">
    <source>
        <dbReference type="Proteomes" id="UP000286931"/>
    </source>
</evidence>
<name>A0A401Z2D0_9ACTN</name>
<keyword evidence="1" id="KW-0460">Magnesium</keyword>
<accession>A0A401Z2D0</accession>
<reference evidence="2 3" key="1">
    <citation type="submission" date="2018-12" db="EMBL/GenBank/DDBJ databases">
        <title>Draft genome sequence of Embleya hyalina NBRC 13850T.</title>
        <authorList>
            <person name="Komaki H."/>
            <person name="Hosoyama A."/>
            <person name="Kimura A."/>
            <person name="Ichikawa N."/>
            <person name="Tamura T."/>
        </authorList>
    </citation>
    <scope>NUCLEOTIDE SEQUENCE [LARGE SCALE GENOMIC DNA]</scope>
    <source>
        <strain evidence="2 3">NBRC 13850</strain>
    </source>
</reference>
<protein>
    <submittedName>
        <fullName evidence="2">Hydrolase</fullName>
    </submittedName>
</protein>
<comment type="cofactor">
    <cofactor evidence="1">
        <name>Mg(2+)</name>
        <dbReference type="ChEBI" id="CHEBI:18420"/>
    </cofactor>
    <text evidence="1">Binds 2 magnesium ions per subunit.</text>
</comment>